<proteinExistence type="predicted"/>
<evidence type="ECO:0000313" key="2">
    <source>
        <dbReference type="EMBL" id="KAK4132609.1"/>
    </source>
</evidence>
<gene>
    <name evidence="2" type="ORF">BT67DRAFT_82779</name>
</gene>
<evidence type="ECO:0000313" key="3">
    <source>
        <dbReference type="Proteomes" id="UP001304895"/>
    </source>
</evidence>
<reference evidence="2" key="1">
    <citation type="journal article" date="2023" name="Mol. Phylogenet. Evol.">
        <title>Genome-scale phylogeny and comparative genomics of the fungal order Sordariales.</title>
        <authorList>
            <person name="Hensen N."/>
            <person name="Bonometti L."/>
            <person name="Westerberg I."/>
            <person name="Brannstrom I.O."/>
            <person name="Guillou S."/>
            <person name="Cros-Aarteil S."/>
            <person name="Calhoun S."/>
            <person name="Haridas S."/>
            <person name="Kuo A."/>
            <person name="Mondo S."/>
            <person name="Pangilinan J."/>
            <person name="Riley R."/>
            <person name="LaButti K."/>
            <person name="Andreopoulos B."/>
            <person name="Lipzen A."/>
            <person name="Chen C."/>
            <person name="Yan M."/>
            <person name="Daum C."/>
            <person name="Ng V."/>
            <person name="Clum A."/>
            <person name="Steindorff A."/>
            <person name="Ohm R.A."/>
            <person name="Martin F."/>
            <person name="Silar P."/>
            <person name="Natvig D.O."/>
            <person name="Lalanne C."/>
            <person name="Gautier V."/>
            <person name="Ament-Velasquez S.L."/>
            <person name="Kruys A."/>
            <person name="Hutchinson M.I."/>
            <person name="Powell A.J."/>
            <person name="Barry K."/>
            <person name="Miller A.N."/>
            <person name="Grigoriev I.V."/>
            <person name="Debuchy R."/>
            <person name="Gladieux P."/>
            <person name="Hiltunen Thoren M."/>
            <person name="Johannesson H."/>
        </authorList>
    </citation>
    <scope>NUCLEOTIDE SEQUENCE</scope>
    <source>
        <strain evidence="2">CBS 123565</strain>
    </source>
</reference>
<accession>A0AAN6ZCQ1</accession>
<feature type="region of interest" description="Disordered" evidence="1">
    <location>
        <begin position="1"/>
        <end position="43"/>
    </location>
</feature>
<comment type="caution">
    <text evidence="2">The sequence shown here is derived from an EMBL/GenBank/DDBJ whole genome shotgun (WGS) entry which is preliminary data.</text>
</comment>
<name>A0AAN6ZCQ1_9PEZI</name>
<protein>
    <submittedName>
        <fullName evidence="2">Uncharacterized protein</fullName>
    </submittedName>
</protein>
<keyword evidence="3" id="KW-1185">Reference proteome</keyword>
<evidence type="ECO:0000256" key="1">
    <source>
        <dbReference type="SAM" id="MobiDB-lite"/>
    </source>
</evidence>
<organism evidence="2 3">
    <name type="scientific">Trichocladium antarcticum</name>
    <dbReference type="NCBI Taxonomy" id="1450529"/>
    <lineage>
        <taxon>Eukaryota</taxon>
        <taxon>Fungi</taxon>
        <taxon>Dikarya</taxon>
        <taxon>Ascomycota</taxon>
        <taxon>Pezizomycotina</taxon>
        <taxon>Sordariomycetes</taxon>
        <taxon>Sordariomycetidae</taxon>
        <taxon>Sordariales</taxon>
        <taxon>Chaetomiaceae</taxon>
        <taxon>Trichocladium</taxon>
    </lineage>
</organism>
<reference evidence="2" key="2">
    <citation type="submission" date="2023-05" db="EMBL/GenBank/DDBJ databases">
        <authorList>
            <consortium name="Lawrence Berkeley National Laboratory"/>
            <person name="Steindorff A."/>
            <person name="Hensen N."/>
            <person name="Bonometti L."/>
            <person name="Westerberg I."/>
            <person name="Brannstrom I.O."/>
            <person name="Guillou S."/>
            <person name="Cros-Aarteil S."/>
            <person name="Calhoun S."/>
            <person name="Haridas S."/>
            <person name="Kuo A."/>
            <person name="Mondo S."/>
            <person name="Pangilinan J."/>
            <person name="Riley R."/>
            <person name="Labutti K."/>
            <person name="Andreopoulos B."/>
            <person name="Lipzen A."/>
            <person name="Chen C."/>
            <person name="Yanf M."/>
            <person name="Daum C."/>
            <person name="Ng V."/>
            <person name="Clum A."/>
            <person name="Ohm R."/>
            <person name="Martin F."/>
            <person name="Silar P."/>
            <person name="Natvig D."/>
            <person name="Lalanne C."/>
            <person name="Gautier V."/>
            <person name="Ament-Velasquez S.L."/>
            <person name="Kruys A."/>
            <person name="Hutchinson M.I."/>
            <person name="Powell A.J."/>
            <person name="Barry K."/>
            <person name="Miller A.N."/>
            <person name="Grigoriev I.V."/>
            <person name="Debuchy R."/>
            <person name="Gladieux P."/>
            <person name="Thoren M.H."/>
            <person name="Johannesson H."/>
        </authorList>
    </citation>
    <scope>NUCLEOTIDE SEQUENCE</scope>
    <source>
        <strain evidence="2">CBS 123565</strain>
    </source>
</reference>
<sequence length="220" mass="23723">MTARAGCQDNTDKLPASLSGPIDGLPKPRPGLGPPKGWKADGEPGITRACPHCPRSNAVLENVVGGRSWPQQSMACAGNWVSSLINKPSLVGYGNSCGTCAGAISTLIKQTQLELLAGPATLIPHIRHRNDIEQGSSFGIESRVEPEGSGRLSEAYNASKVAGASFRRHKNRIYRVDEAQVRLHPCVSAISQLVASRTKITKTKRDAPRFPLIWLGLRWR</sequence>
<dbReference type="Proteomes" id="UP001304895">
    <property type="component" value="Unassembled WGS sequence"/>
</dbReference>
<dbReference type="EMBL" id="MU853417">
    <property type="protein sequence ID" value="KAK4132609.1"/>
    <property type="molecule type" value="Genomic_DNA"/>
</dbReference>
<dbReference type="AlphaFoldDB" id="A0AAN6ZCQ1"/>